<organism evidence="2 3">
    <name type="scientific">Rossellomorea vietnamensis</name>
    <dbReference type="NCBI Taxonomy" id="218284"/>
    <lineage>
        <taxon>Bacteria</taxon>
        <taxon>Bacillati</taxon>
        <taxon>Bacillota</taxon>
        <taxon>Bacilli</taxon>
        <taxon>Bacillales</taxon>
        <taxon>Bacillaceae</taxon>
        <taxon>Rossellomorea</taxon>
    </lineage>
</organism>
<feature type="domain" description="VOC" evidence="1">
    <location>
        <begin position="8"/>
        <end position="124"/>
    </location>
</feature>
<dbReference type="InterPro" id="IPR037523">
    <property type="entry name" value="VOC_core"/>
</dbReference>
<dbReference type="SUPFAM" id="SSF54593">
    <property type="entry name" value="Glyoxalase/Bleomycin resistance protein/Dihydroxybiphenyl dioxygenase"/>
    <property type="match status" value="1"/>
</dbReference>
<dbReference type="InterPro" id="IPR004360">
    <property type="entry name" value="Glyas_Fos-R_dOase_dom"/>
</dbReference>
<dbReference type="PATRIC" id="fig|218284.4.peg.1555"/>
<name>A0A0P6WE16_9BACI</name>
<dbReference type="Gene3D" id="3.10.180.10">
    <property type="entry name" value="2,3-Dihydroxybiphenyl 1,2-Dioxygenase, domain 1"/>
    <property type="match status" value="1"/>
</dbReference>
<comment type="caution">
    <text evidence="2">The sequence shown here is derived from an EMBL/GenBank/DDBJ whole genome shotgun (WGS) entry which is preliminary data.</text>
</comment>
<evidence type="ECO:0000313" key="3">
    <source>
        <dbReference type="Proteomes" id="UP000050398"/>
    </source>
</evidence>
<dbReference type="InterPro" id="IPR029068">
    <property type="entry name" value="Glyas_Bleomycin-R_OHBP_Dase"/>
</dbReference>
<protein>
    <recommendedName>
        <fullName evidence="1">VOC domain-containing protein</fullName>
    </recommendedName>
</protein>
<evidence type="ECO:0000259" key="1">
    <source>
        <dbReference type="PROSITE" id="PS51819"/>
    </source>
</evidence>
<reference evidence="2 3" key="1">
    <citation type="submission" date="2015-08" db="EMBL/GenBank/DDBJ databases">
        <title>Draft Genome Sequence of Bacillus vietnamensis UCD-SED5.</title>
        <authorList>
            <person name="Lee R.D."/>
            <person name="Jospin G."/>
            <person name="Lang J.M."/>
            <person name="Coil D.A."/>
            <person name="Eisen J.A."/>
        </authorList>
    </citation>
    <scope>NUCLEOTIDE SEQUENCE [LARGE SCALE GENOMIC DNA]</scope>
    <source>
        <strain evidence="2 3">UCD-SED5</strain>
    </source>
</reference>
<proteinExistence type="predicted"/>
<dbReference type="CDD" id="cd06587">
    <property type="entry name" value="VOC"/>
    <property type="match status" value="1"/>
</dbReference>
<gene>
    <name evidence="2" type="ORF">AM506_16730</name>
</gene>
<dbReference type="PROSITE" id="PS51819">
    <property type="entry name" value="VOC"/>
    <property type="match status" value="1"/>
</dbReference>
<dbReference type="RefSeq" id="WP_060673617.1">
    <property type="nucleotide sequence ID" value="NZ_LIXZ01000015.1"/>
</dbReference>
<dbReference type="Pfam" id="PF00903">
    <property type="entry name" value="Glyoxalase"/>
    <property type="match status" value="1"/>
</dbReference>
<dbReference type="OrthoDB" id="2354281at2"/>
<dbReference type="EMBL" id="LIXZ01000015">
    <property type="protein sequence ID" value="KPL58496.1"/>
    <property type="molecule type" value="Genomic_DNA"/>
</dbReference>
<dbReference type="AlphaFoldDB" id="A0A0P6WE16"/>
<sequence length="124" mass="14210">MKSPILNQINTVFVHVSNLKESVRWYSELLGQAYDLEQVEDPVYNLSINHFTGLTLDAGPQGVTKEADQSKHPLFNFHTENIEEAHSYVEQLNYEIVSEITRFDDFAFFVIQDPDGNRVMICTG</sequence>
<evidence type="ECO:0000313" key="2">
    <source>
        <dbReference type="EMBL" id="KPL58496.1"/>
    </source>
</evidence>
<accession>A0A0P6WE16</accession>
<dbReference type="Proteomes" id="UP000050398">
    <property type="component" value="Unassembled WGS sequence"/>
</dbReference>